<comment type="caution">
    <text evidence="2">The sequence shown here is derived from an EMBL/GenBank/DDBJ whole genome shotgun (WGS) entry which is preliminary data.</text>
</comment>
<dbReference type="Pfam" id="PF05494">
    <property type="entry name" value="MlaC"/>
    <property type="match status" value="1"/>
</dbReference>
<sequence length="199" mass="21279">MNDIALTRRHLLTALAATAVLPSAAFAATSPAAAEAMVNKMVAEVQKAINSGQSEARMIKDFEALFKRYADVPTIARFSLGVAARSASSSELKAYTSAFTGYFSRKYGRRFNEFKGGTVQVVRARADKKVTVVDAVAKVPGHSDVKVEFHVSDGSGSDKVFNVIIEGINMLTTERTEVGALLDKSGGSISKLTQTLKNT</sequence>
<dbReference type="PANTHER" id="PTHR36573">
    <property type="entry name" value="INTERMEMBRANE PHOSPHOLIPID TRANSPORT SYSTEM BINDING PROTEIN MLAC"/>
    <property type="match status" value="1"/>
</dbReference>
<accession>A0ABV3L727</accession>
<reference evidence="2 3" key="1">
    <citation type="submission" date="2024-07" db="EMBL/GenBank/DDBJ databases">
        <authorList>
            <person name="Kang M."/>
        </authorList>
    </citation>
    <scope>NUCLEOTIDE SEQUENCE [LARGE SCALE GENOMIC DNA]</scope>
    <source>
        <strain evidence="2 3">DFM31</strain>
    </source>
</reference>
<evidence type="ECO:0000313" key="3">
    <source>
        <dbReference type="Proteomes" id="UP001553161"/>
    </source>
</evidence>
<dbReference type="InterPro" id="IPR006311">
    <property type="entry name" value="TAT_signal"/>
</dbReference>
<name>A0ABV3L727_9RHOB</name>
<proteinExistence type="predicted"/>
<feature type="signal peptide" evidence="1">
    <location>
        <begin position="1"/>
        <end position="27"/>
    </location>
</feature>
<dbReference type="InterPro" id="IPR042245">
    <property type="entry name" value="Tgt2/MlaC_sf"/>
</dbReference>
<dbReference type="Proteomes" id="UP001553161">
    <property type="component" value="Unassembled WGS sequence"/>
</dbReference>
<dbReference type="RefSeq" id="WP_366193134.1">
    <property type="nucleotide sequence ID" value="NZ_JBFBVU010000012.1"/>
</dbReference>
<evidence type="ECO:0000256" key="1">
    <source>
        <dbReference type="SAM" id="SignalP"/>
    </source>
</evidence>
<keyword evidence="3" id="KW-1185">Reference proteome</keyword>
<dbReference type="PROSITE" id="PS51318">
    <property type="entry name" value="TAT"/>
    <property type="match status" value="1"/>
</dbReference>
<dbReference type="PANTHER" id="PTHR36573:SF1">
    <property type="entry name" value="INTERMEMBRANE PHOSPHOLIPID TRANSPORT SYSTEM BINDING PROTEIN MLAC"/>
    <property type="match status" value="1"/>
</dbReference>
<evidence type="ECO:0000313" key="2">
    <source>
        <dbReference type="EMBL" id="MEV8467351.1"/>
    </source>
</evidence>
<keyword evidence="1" id="KW-0732">Signal</keyword>
<dbReference type="InterPro" id="IPR008869">
    <property type="entry name" value="MlaC/ttg2D"/>
</dbReference>
<feature type="chain" id="PRO_5045414902" evidence="1">
    <location>
        <begin position="28"/>
        <end position="199"/>
    </location>
</feature>
<dbReference type="Gene3D" id="3.10.450.710">
    <property type="entry name" value="Tgt2/MlaC"/>
    <property type="match status" value="1"/>
</dbReference>
<protein>
    <submittedName>
        <fullName evidence="2">ABC transporter substrate-binding protein</fullName>
    </submittedName>
</protein>
<gene>
    <name evidence="2" type="ORF">AB0T83_11220</name>
</gene>
<organism evidence="2 3">
    <name type="scientific">Meridianimarinicoccus marinus</name>
    <dbReference type="NCBI Taxonomy" id="3231483"/>
    <lineage>
        <taxon>Bacteria</taxon>
        <taxon>Pseudomonadati</taxon>
        <taxon>Pseudomonadota</taxon>
        <taxon>Alphaproteobacteria</taxon>
        <taxon>Rhodobacterales</taxon>
        <taxon>Paracoccaceae</taxon>
        <taxon>Meridianimarinicoccus</taxon>
    </lineage>
</organism>
<dbReference type="EMBL" id="JBFBVU010000012">
    <property type="protein sequence ID" value="MEV8467351.1"/>
    <property type="molecule type" value="Genomic_DNA"/>
</dbReference>